<protein>
    <submittedName>
        <fullName evidence="2">Uncharacterized protein</fullName>
    </submittedName>
</protein>
<gene>
    <name evidence="2" type="ORF">Nepgr_009318</name>
</gene>
<evidence type="ECO:0000313" key="3">
    <source>
        <dbReference type="Proteomes" id="UP001279734"/>
    </source>
</evidence>
<sequence length="386" mass="40701">MCQSDAIMCSEVPGEMDRNRVGFDVEDQSTKPCEQVPCLGRPELGSATDGVCDEAPVCRVDLYSNLMPQNKAPNESVVLDACSDLVTLCFTASSCPGPFDEAPSSVSHSKLMPPRSGCSHPVVFRISKLAPVAADEVSMVAGPKLAPCPVGKVKVGEENDAPSPYLAPYTLSTPLDIMHQIKHCPQGGLGMDGKFPIVPLSIHDPASYVLAGNHKLGDTHPTDAVIDKSLTDDSSPSQHAAPTNQHGKDPGSAQLAFVFHQERQPASFAEVLRCGLVAAVEGILAMDAVSSGLPTEAEFEDDPAVDSSHSPRDAHYVHHDKAPALEVDLDLTPNSITRLSSKYSLAAAGLERPDTITPSGSSGRRSRGPGTDCFQGGVNPDNLSKC</sequence>
<dbReference type="AlphaFoldDB" id="A0AAD3SAE5"/>
<evidence type="ECO:0000313" key="2">
    <source>
        <dbReference type="EMBL" id="GMH07478.1"/>
    </source>
</evidence>
<feature type="compositionally biased region" description="Basic and acidic residues" evidence="1">
    <location>
        <begin position="220"/>
        <end position="231"/>
    </location>
</feature>
<feature type="region of interest" description="Disordered" evidence="1">
    <location>
        <begin position="347"/>
        <end position="386"/>
    </location>
</feature>
<comment type="caution">
    <text evidence="2">The sequence shown here is derived from an EMBL/GenBank/DDBJ whole genome shotgun (WGS) entry which is preliminary data.</text>
</comment>
<proteinExistence type="predicted"/>
<dbReference type="EMBL" id="BSYO01000007">
    <property type="protein sequence ID" value="GMH07478.1"/>
    <property type="molecule type" value="Genomic_DNA"/>
</dbReference>
<evidence type="ECO:0000256" key="1">
    <source>
        <dbReference type="SAM" id="MobiDB-lite"/>
    </source>
</evidence>
<name>A0AAD3SAE5_NEPGR</name>
<feature type="region of interest" description="Disordered" evidence="1">
    <location>
        <begin position="295"/>
        <end position="315"/>
    </location>
</feature>
<keyword evidence="3" id="KW-1185">Reference proteome</keyword>
<reference evidence="2" key="1">
    <citation type="submission" date="2023-05" db="EMBL/GenBank/DDBJ databases">
        <title>Nepenthes gracilis genome sequencing.</title>
        <authorList>
            <person name="Fukushima K."/>
        </authorList>
    </citation>
    <scope>NUCLEOTIDE SEQUENCE</scope>
    <source>
        <strain evidence="2">SING2019-196</strain>
    </source>
</reference>
<feature type="compositionally biased region" description="Polar residues" evidence="1">
    <location>
        <begin position="232"/>
        <end position="245"/>
    </location>
</feature>
<feature type="region of interest" description="Disordered" evidence="1">
    <location>
        <begin position="220"/>
        <end position="251"/>
    </location>
</feature>
<dbReference type="Proteomes" id="UP001279734">
    <property type="component" value="Unassembled WGS sequence"/>
</dbReference>
<accession>A0AAD3SAE5</accession>
<organism evidence="2 3">
    <name type="scientific">Nepenthes gracilis</name>
    <name type="common">Slender pitcher plant</name>
    <dbReference type="NCBI Taxonomy" id="150966"/>
    <lineage>
        <taxon>Eukaryota</taxon>
        <taxon>Viridiplantae</taxon>
        <taxon>Streptophyta</taxon>
        <taxon>Embryophyta</taxon>
        <taxon>Tracheophyta</taxon>
        <taxon>Spermatophyta</taxon>
        <taxon>Magnoliopsida</taxon>
        <taxon>eudicotyledons</taxon>
        <taxon>Gunneridae</taxon>
        <taxon>Pentapetalae</taxon>
        <taxon>Caryophyllales</taxon>
        <taxon>Nepenthaceae</taxon>
        <taxon>Nepenthes</taxon>
    </lineage>
</organism>